<evidence type="ECO:0000256" key="2">
    <source>
        <dbReference type="SAM" id="SignalP"/>
    </source>
</evidence>
<sequence>MKSIAFCEFAELLSLLATAQLAVAKKASFAELSLSRSAAPLPSTLKKRQSNLPLTRSFGNETYTVNVDIGNPKQSVKLAVDVGSYVTYVLETCEENYFYIEQCKTFGTYNESLSSSSKYVSSDEAYIDNDDGSSYSLVHYADDLTIQGEDTLKNVTFGVYEYPSAVHSGSLGLGFGRGVNSNHSNVVDELVSQGVMQTKAFGLALGTGHSLNEGSLVLGGVDTKKFAGALQKVPIIDPPKYPFDYEEFRYWMNVDSLTLRNGINESSHPGFKVMTHSMDEVSYLPTKVVNEIASAFGIYNTSDEIDEWYVVPCESKDLVKGSVDLHFGALNVSIPYADFIISSTQLEEIDYETARELCYLSTFPWDDLEVEKDIDFYYLGHPFLRAVYAVYDQDNRAMWLANRNECGSDIKEITKSEDSISGIRGQCDGSGLESSFGSNSTDNNRDAEGLGTRTRASIGALAISMFAWFLMGF</sequence>
<dbReference type="GO" id="GO:0004190">
    <property type="term" value="F:aspartic-type endopeptidase activity"/>
    <property type="evidence" value="ECO:0007669"/>
    <property type="project" value="InterPro"/>
</dbReference>
<dbReference type="GO" id="GO:0006508">
    <property type="term" value="P:proteolysis"/>
    <property type="evidence" value="ECO:0007669"/>
    <property type="project" value="InterPro"/>
</dbReference>
<keyword evidence="5" id="KW-1185">Reference proteome</keyword>
<dbReference type="Pfam" id="PF00026">
    <property type="entry name" value="Asp"/>
    <property type="match status" value="1"/>
</dbReference>
<accession>A0A9P9WLP3</accession>
<dbReference type="PROSITE" id="PS51767">
    <property type="entry name" value="PEPTIDASE_A1"/>
    <property type="match status" value="1"/>
</dbReference>
<evidence type="ECO:0000259" key="3">
    <source>
        <dbReference type="PROSITE" id="PS51767"/>
    </source>
</evidence>
<keyword evidence="2" id="KW-0732">Signal</keyword>
<organism evidence="4 5">
    <name type="scientific">Neoarthrinium moseri</name>
    <dbReference type="NCBI Taxonomy" id="1658444"/>
    <lineage>
        <taxon>Eukaryota</taxon>
        <taxon>Fungi</taxon>
        <taxon>Dikarya</taxon>
        <taxon>Ascomycota</taxon>
        <taxon>Pezizomycotina</taxon>
        <taxon>Sordariomycetes</taxon>
        <taxon>Xylariomycetidae</taxon>
        <taxon>Amphisphaeriales</taxon>
        <taxon>Apiosporaceae</taxon>
        <taxon>Neoarthrinium</taxon>
    </lineage>
</organism>
<gene>
    <name evidence="4" type="ORF">JX265_006514</name>
</gene>
<dbReference type="EMBL" id="JAFIMR010000015">
    <property type="protein sequence ID" value="KAI1869424.1"/>
    <property type="molecule type" value="Genomic_DNA"/>
</dbReference>
<evidence type="ECO:0000256" key="1">
    <source>
        <dbReference type="ARBA" id="ARBA00007447"/>
    </source>
</evidence>
<reference evidence="4" key="1">
    <citation type="submission" date="2021-03" db="EMBL/GenBank/DDBJ databases">
        <title>Revisited historic fungal species revealed as producer of novel bioactive compounds through whole genome sequencing and comparative genomics.</title>
        <authorList>
            <person name="Vignolle G.A."/>
            <person name="Hochenegger N."/>
            <person name="Mach R.L."/>
            <person name="Mach-Aigner A.R."/>
            <person name="Javad Rahimi M."/>
            <person name="Salim K.A."/>
            <person name="Chan C.M."/>
            <person name="Lim L.B.L."/>
            <person name="Cai F."/>
            <person name="Druzhinina I.S."/>
            <person name="U'Ren J.M."/>
            <person name="Derntl C."/>
        </authorList>
    </citation>
    <scope>NUCLEOTIDE SEQUENCE</scope>
    <source>
        <strain evidence="4">TUCIM 5799</strain>
    </source>
</reference>
<dbReference type="InterPro" id="IPR001461">
    <property type="entry name" value="Aspartic_peptidase_A1"/>
</dbReference>
<feature type="signal peptide" evidence="2">
    <location>
        <begin position="1"/>
        <end position="24"/>
    </location>
</feature>
<dbReference type="SUPFAM" id="SSF50630">
    <property type="entry name" value="Acid proteases"/>
    <property type="match status" value="1"/>
</dbReference>
<name>A0A9P9WLP3_9PEZI</name>
<proteinExistence type="inferred from homology"/>
<comment type="similarity">
    <text evidence="1">Belongs to the peptidase A1 family.</text>
</comment>
<dbReference type="AlphaFoldDB" id="A0A9P9WLP3"/>
<feature type="domain" description="Peptidase A1" evidence="3">
    <location>
        <begin position="63"/>
        <end position="401"/>
    </location>
</feature>
<feature type="chain" id="PRO_5040182130" description="Peptidase A1 domain-containing protein" evidence="2">
    <location>
        <begin position="25"/>
        <end position="473"/>
    </location>
</feature>
<evidence type="ECO:0000313" key="4">
    <source>
        <dbReference type="EMBL" id="KAI1869424.1"/>
    </source>
</evidence>
<dbReference type="OrthoDB" id="771136at2759"/>
<dbReference type="InterPro" id="IPR021109">
    <property type="entry name" value="Peptidase_aspartic_dom_sf"/>
</dbReference>
<dbReference type="Gene3D" id="2.40.70.10">
    <property type="entry name" value="Acid Proteases"/>
    <property type="match status" value="2"/>
</dbReference>
<comment type="caution">
    <text evidence="4">The sequence shown here is derived from an EMBL/GenBank/DDBJ whole genome shotgun (WGS) entry which is preliminary data.</text>
</comment>
<dbReference type="InterPro" id="IPR033121">
    <property type="entry name" value="PEPTIDASE_A1"/>
</dbReference>
<dbReference type="PRINTS" id="PR00792">
    <property type="entry name" value="PEPSIN"/>
</dbReference>
<dbReference type="PANTHER" id="PTHR47966">
    <property type="entry name" value="BETA-SITE APP-CLEAVING ENZYME, ISOFORM A-RELATED"/>
    <property type="match status" value="1"/>
</dbReference>
<protein>
    <recommendedName>
        <fullName evidence="3">Peptidase A1 domain-containing protein</fullName>
    </recommendedName>
</protein>
<dbReference type="Proteomes" id="UP000829685">
    <property type="component" value="Unassembled WGS sequence"/>
</dbReference>
<evidence type="ECO:0000313" key="5">
    <source>
        <dbReference type="Proteomes" id="UP000829685"/>
    </source>
</evidence>
<dbReference type="PANTHER" id="PTHR47966:SF65">
    <property type="entry name" value="ASPARTIC-TYPE ENDOPEPTIDASE"/>
    <property type="match status" value="1"/>
</dbReference>